<sequence length="189" mass="19887">MARLHALAGAATTWATKASAIVVTKTQDLFKQSGVLLNRAAKLVQNINDGVVKQAATTTRGMRCTLRRAINILRRIKWRDIVKHIQHLIKTKPGVVAIISTSLLIAIFPRLFAEPMLAAMGFSGIGPVASSAAAGFQSFYGATALFAMFQSAAMGGYGIAAVYGAIALVAVAVAVAAVWCATCYSGKME</sequence>
<feature type="transmembrane region" description="Helical" evidence="1">
    <location>
        <begin position="161"/>
        <end position="184"/>
    </location>
</feature>
<evidence type="ECO:0000256" key="1">
    <source>
        <dbReference type="SAM" id="Phobius"/>
    </source>
</evidence>
<dbReference type="EMBL" id="JAVRRL010000014">
    <property type="protein sequence ID" value="KAK5115117.1"/>
    <property type="molecule type" value="Genomic_DNA"/>
</dbReference>
<keyword evidence="1" id="KW-1133">Transmembrane helix</keyword>
<reference evidence="2" key="1">
    <citation type="submission" date="2023-08" db="EMBL/GenBank/DDBJ databases">
        <title>Black Yeasts Isolated from many extreme environments.</title>
        <authorList>
            <person name="Coleine C."/>
            <person name="Stajich J.E."/>
            <person name="Selbmann L."/>
        </authorList>
    </citation>
    <scope>NUCLEOTIDE SEQUENCE</scope>
    <source>
        <strain evidence="2">CCFEE 5401</strain>
    </source>
</reference>
<feature type="transmembrane region" description="Helical" evidence="1">
    <location>
        <begin position="125"/>
        <end position="149"/>
    </location>
</feature>
<name>A0AAN7TMX4_9PEZI</name>
<feature type="transmembrane region" description="Helical" evidence="1">
    <location>
        <begin position="94"/>
        <end position="113"/>
    </location>
</feature>
<keyword evidence="1" id="KW-0472">Membrane</keyword>
<organism evidence="2 3">
    <name type="scientific">Meristemomyces frigidus</name>
    <dbReference type="NCBI Taxonomy" id="1508187"/>
    <lineage>
        <taxon>Eukaryota</taxon>
        <taxon>Fungi</taxon>
        <taxon>Dikarya</taxon>
        <taxon>Ascomycota</taxon>
        <taxon>Pezizomycotina</taxon>
        <taxon>Dothideomycetes</taxon>
        <taxon>Dothideomycetidae</taxon>
        <taxon>Mycosphaerellales</taxon>
        <taxon>Teratosphaeriaceae</taxon>
        <taxon>Meristemomyces</taxon>
    </lineage>
</organism>
<evidence type="ECO:0000313" key="3">
    <source>
        <dbReference type="Proteomes" id="UP001310890"/>
    </source>
</evidence>
<protein>
    <submittedName>
        <fullName evidence="2">Uncharacterized protein</fullName>
    </submittedName>
</protein>
<keyword evidence="1" id="KW-0812">Transmembrane</keyword>
<accession>A0AAN7TMX4</accession>
<dbReference type="Proteomes" id="UP001310890">
    <property type="component" value="Unassembled WGS sequence"/>
</dbReference>
<dbReference type="AlphaFoldDB" id="A0AAN7TMX4"/>
<gene>
    <name evidence="2" type="ORF">LTR62_001814</name>
</gene>
<evidence type="ECO:0000313" key="2">
    <source>
        <dbReference type="EMBL" id="KAK5115117.1"/>
    </source>
</evidence>
<proteinExistence type="predicted"/>
<comment type="caution">
    <text evidence="2">The sequence shown here is derived from an EMBL/GenBank/DDBJ whole genome shotgun (WGS) entry which is preliminary data.</text>
</comment>